<organism evidence="3 4">
    <name type="scientific">Kineococcus endophyticus</name>
    <dbReference type="NCBI Taxonomy" id="1181883"/>
    <lineage>
        <taxon>Bacteria</taxon>
        <taxon>Bacillati</taxon>
        <taxon>Actinomycetota</taxon>
        <taxon>Actinomycetes</taxon>
        <taxon>Kineosporiales</taxon>
        <taxon>Kineosporiaceae</taxon>
        <taxon>Kineococcus</taxon>
    </lineage>
</organism>
<protein>
    <submittedName>
        <fullName evidence="3">DUF6350 family protein</fullName>
    </submittedName>
</protein>
<feature type="transmembrane region" description="Helical" evidence="2">
    <location>
        <begin position="365"/>
        <end position="387"/>
    </location>
</feature>
<keyword evidence="4" id="KW-1185">Reference proteome</keyword>
<reference evidence="3 4" key="1">
    <citation type="submission" date="2024-07" db="EMBL/GenBank/DDBJ databases">
        <authorList>
            <person name="Thanompreechachai J."/>
            <person name="Duangmal K."/>
        </authorList>
    </citation>
    <scope>NUCLEOTIDE SEQUENCE [LARGE SCALE GENOMIC DNA]</scope>
    <source>
        <strain evidence="3 4">KCTC 19886</strain>
    </source>
</reference>
<feature type="transmembrane region" description="Helical" evidence="2">
    <location>
        <begin position="333"/>
        <end position="353"/>
    </location>
</feature>
<feature type="transmembrane region" description="Helical" evidence="2">
    <location>
        <begin position="151"/>
        <end position="175"/>
    </location>
</feature>
<name>A0ABV3P6M3_9ACTN</name>
<evidence type="ECO:0000313" key="3">
    <source>
        <dbReference type="EMBL" id="MEW9265280.1"/>
    </source>
</evidence>
<evidence type="ECO:0000256" key="2">
    <source>
        <dbReference type="SAM" id="Phobius"/>
    </source>
</evidence>
<keyword evidence="2" id="KW-1133">Transmembrane helix</keyword>
<dbReference type="InterPro" id="IPR045931">
    <property type="entry name" value="DUF6350"/>
</dbReference>
<dbReference type="EMBL" id="JBFNQN010000007">
    <property type="protein sequence ID" value="MEW9265280.1"/>
    <property type="molecule type" value="Genomic_DNA"/>
</dbReference>
<dbReference type="Pfam" id="PF19877">
    <property type="entry name" value="DUF6350"/>
    <property type="match status" value="1"/>
</dbReference>
<evidence type="ECO:0000313" key="4">
    <source>
        <dbReference type="Proteomes" id="UP001555826"/>
    </source>
</evidence>
<comment type="caution">
    <text evidence="3">The sequence shown here is derived from an EMBL/GenBank/DDBJ whole genome shotgun (WGS) entry which is preliminary data.</text>
</comment>
<dbReference type="RefSeq" id="WP_367638297.1">
    <property type="nucleotide sequence ID" value="NZ_JBFNQN010000007.1"/>
</dbReference>
<feature type="compositionally biased region" description="Low complexity" evidence="1">
    <location>
        <begin position="1"/>
        <end position="15"/>
    </location>
</feature>
<accession>A0ABV3P6M3</accession>
<sequence length="421" mass="41892">MSTPTDRPAARPAPGRSRRARPAASDLAPLFSAAVRAVLTVLVPLVALCVVGWIASVRSTSSLAAVARVGADLWLLAHGSTVAIVGGSVGIAPLGLTLLAVLSARRAVRMWRRDQVESEREVPFGRALGVFTACYGVLALLIALVSRSGVGAAGLVSSLLGGCLVGGTGALVALWPHRPPVPAFAAAVGRPALTAGLVLLGVGALGTALALVHGRADVLALHQALDPGVLGGALLTLGQALLVPTFAVWATAWTSGTGFAVGTGTSVAPGGTSLEVLPTLPVLGALPAPGPTPGLAWAAVAVPVLVGAGAWWLHARRAPAVAGLLRRCGAALLAGLAAGAGVAVLAAFASGPLGHGRMSQVGPDALLTGAVVAGEVAAGAVLAVLLTRAWRAWRGTRLVVTLPDTVAARRRGEEPPKLLGE</sequence>
<keyword evidence="2" id="KW-0812">Transmembrane</keyword>
<evidence type="ECO:0000256" key="1">
    <source>
        <dbReference type="SAM" id="MobiDB-lite"/>
    </source>
</evidence>
<feature type="transmembrane region" description="Helical" evidence="2">
    <location>
        <begin position="294"/>
        <end position="313"/>
    </location>
</feature>
<feature type="transmembrane region" description="Helical" evidence="2">
    <location>
        <begin position="75"/>
        <end position="102"/>
    </location>
</feature>
<feature type="transmembrane region" description="Helical" evidence="2">
    <location>
        <begin position="187"/>
        <end position="212"/>
    </location>
</feature>
<keyword evidence="2" id="KW-0472">Membrane</keyword>
<feature type="region of interest" description="Disordered" evidence="1">
    <location>
        <begin position="1"/>
        <end position="21"/>
    </location>
</feature>
<dbReference type="Proteomes" id="UP001555826">
    <property type="component" value="Unassembled WGS sequence"/>
</dbReference>
<gene>
    <name evidence="3" type="ORF">AB1207_11025</name>
</gene>
<proteinExistence type="predicted"/>
<feature type="transmembrane region" description="Helical" evidence="2">
    <location>
        <begin position="27"/>
        <end position="55"/>
    </location>
</feature>
<feature type="transmembrane region" description="Helical" evidence="2">
    <location>
        <begin position="123"/>
        <end position="145"/>
    </location>
</feature>